<keyword evidence="2" id="KW-1185">Reference proteome</keyword>
<dbReference type="RefSeq" id="WP_152603303.1">
    <property type="nucleotide sequence ID" value="NZ_CABVQD010000006.1"/>
</dbReference>
<organism evidence="1 2">
    <name type="scientific">Burkholderia paludis</name>
    <dbReference type="NCBI Taxonomy" id="1506587"/>
    <lineage>
        <taxon>Bacteria</taxon>
        <taxon>Pseudomonadati</taxon>
        <taxon>Pseudomonadota</taxon>
        <taxon>Betaproteobacteria</taxon>
        <taxon>Burkholderiales</taxon>
        <taxon>Burkholderiaceae</taxon>
        <taxon>Burkholderia</taxon>
        <taxon>Burkholderia cepacia complex</taxon>
    </lineage>
</organism>
<gene>
    <name evidence="1" type="ORF">BPA30113_02321</name>
</gene>
<reference evidence="1 2" key="1">
    <citation type="submission" date="2019-09" db="EMBL/GenBank/DDBJ databases">
        <authorList>
            <person name="Depoorter E."/>
        </authorList>
    </citation>
    <scope>NUCLEOTIDE SEQUENCE [LARGE SCALE GENOMIC DNA]</scope>
    <source>
        <strain evidence="1">LMG 30113</strain>
    </source>
</reference>
<evidence type="ECO:0000313" key="1">
    <source>
        <dbReference type="EMBL" id="VWB53389.1"/>
    </source>
</evidence>
<accession>A0A6J5E0A9</accession>
<protein>
    <recommendedName>
        <fullName evidence="3">Lipoprotein</fullName>
    </recommendedName>
</protein>
<sequence length="183" mass="19939">MRTSIMAAGLILAGVGVAGCVAPRQPWVAQPALTQPAAPAAAKGPPTLEEVDKAIEAIDKITADDRDRIARDFAPKEDLEIDREMRQLLIEARPIVISRDKDKAGDWRAKYNALAARRNQAEKRFTYDWFRRHPGMASQDTGSPFAGRTDPGCIGGHCQWTPPPPEPRTCTVNGIGWVGQAPC</sequence>
<name>A0A6J5E0A9_9BURK</name>
<proteinExistence type="predicted"/>
<evidence type="ECO:0000313" key="2">
    <source>
        <dbReference type="Proteomes" id="UP000494330"/>
    </source>
</evidence>
<dbReference type="Proteomes" id="UP000494330">
    <property type="component" value="Unassembled WGS sequence"/>
</dbReference>
<dbReference type="AlphaFoldDB" id="A0A6J5E0A9"/>
<dbReference type="EMBL" id="CABVQD010000006">
    <property type="protein sequence ID" value="VWB53389.1"/>
    <property type="molecule type" value="Genomic_DNA"/>
</dbReference>
<evidence type="ECO:0008006" key="3">
    <source>
        <dbReference type="Google" id="ProtNLM"/>
    </source>
</evidence>
<dbReference type="PROSITE" id="PS51257">
    <property type="entry name" value="PROKAR_LIPOPROTEIN"/>
    <property type="match status" value="1"/>
</dbReference>